<keyword evidence="1" id="KW-0812">Transmembrane</keyword>
<protein>
    <submittedName>
        <fullName evidence="2">Unannotated protein</fullName>
    </submittedName>
</protein>
<dbReference type="EMBL" id="CAESAJ010000006">
    <property type="protein sequence ID" value="CAB4330591.1"/>
    <property type="molecule type" value="Genomic_DNA"/>
</dbReference>
<gene>
    <name evidence="2" type="ORF">UFOPK3770_00137</name>
</gene>
<accession>A0A6J5YJW6</accession>
<dbReference type="AlphaFoldDB" id="A0A6J5YJW6"/>
<name>A0A6J5YJW6_9ZZZZ</name>
<keyword evidence="1" id="KW-1133">Transmembrane helix</keyword>
<proteinExistence type="predicted"/>
<sequence length="217" mass="22795">MHPAGPEPEAVYWRRRIGVLVALLTVIIVIGKLVFSGADPTPIASSSAVPQLGEPSIAASIAANEPTSNPSNDSSDVQSLEPAVQATLQAGECSDNDVSVLVVADRESTNVGQGIHIEFTVKNTSGTGCTRDVGSGANEVYIMTGTTKVWSSDYCNPSTAKNPLRLASGQKWSVSIVWDGKVVGKQCAVGKKAQSGKYRVYGRNGELISRGTTFTIK</sequence>
<keyword evidence="1" id="KW-0472">Membrane</keyword>
<organism evidence="2">
    <name type="scientific">freshwater metagenome</name>
    <dbReference type="NCBI Taxonomy" id="449393"/>
    <lineage>
        <taxon>unclassified sequences</taxon>
        <taxon>metagenomes</taxon>
        <taxon>ecological metagenomes</taxon>
    </lineage>
</organism>
<evidence type="ECO:0000313" key="2">
    <source>
        <dbReference type="EMBL" id="CAB4330591.1"/>
    </source>
</evidence>
<reference evidence="2" key="1">
    <citation type="submission" date="2020-05" db="EMBL/GenBank/DDBJ databases">
        <authorList>
            <person name="Chiriac C."/>
            <person name="Salcher M."/>
            <person name="Ghai R."/>
            <person name="Kavagutti S V."/>
        </authorList>
    </citation>
    <scope>NUCLEOTIDE SEQUENCE</scope>
</reference>
<feature type="transmembrane region" description="Helical" evidence="1">
    <location>
        <begin position="17"/>
        <end position="35"/>
    </location>
</feature>
<evidence type="ECO:0000256" key="1">
    <source>
        <dbReference type="SAM" id="Phobius"/>
    </source>
</evidence>